<accession>A0A9D7XEF4</accession>
<organism evidence="9 10">
    <name type="scientific">Candidatus Defluviibacterium haderslevense</name>
    <dbReference type="NCBI Taxonomy" id="2981993"/>
    <lineage>
        <taxon>Bacteria</taxon>
        <taxon>Pseudomonadati</taxon>
        <taxon>Bacteroidota</taxon>
        <taxon>Saprospiria</taxon>
        <taxon>Saprospirales</taxon>
        <taxon>Saprospiraceae</taxon>
        <taxon>Candidatus Defluviibacterium</taxon>
    </lineage>
</organism>
<evidence type="ECO:0000256" key="2">
    <source>
        <dbReference type="ARBA" id="ARBA00010792"/>
    </source>
</evidence>
<comment type="similarity">
    <text evidence="2 7">Belongs to the DedA family.</text>
</comment>
<feature type="transmembrane region" description="Helical" evidence="7">
    <location>
        <begin position="59"/>
        <end position="80"/>
    </location>
</feature>
<name>A0A9D7XEF4_9BACT</name>
<dbReference type="Proteomes" id="UP000808349">
    <property type="component" value="Unassembled WGS sequence"/>
</dbReference>
<keyword evidence="5 7" id="KW-1133">Transmembrane helix</keyword>
<evidence type="ECO:0000256" key="4">
    <source>
        <dbReference type="ARBA" id="ARBA00022692"/>
    </source>
</evidence>
<evidence type="ECO:0000313" key="9">
    <source>
        <dbReference type="EMBL" id="MBK9717715.1"/>
    </source>
</evidence>
<keyword evidence="4 7" id="KW-0812">Transmembrane</keyword>
<comment type="caution">
    <text evidence="9">The sequence shown here is derived from an EMBL/GenBank/DDBJ whole genome shotgun (WGS) entry which is preliminary data.</text>
</comment>
<evidence type="ECO:0000256" key="6">
    <source>
        <dbReference type="ARBA" id="ARBA00023136"/>
    </source>
</evidence>
<dbReference type="InterPro" id="IPR032818">
    <property type="entry name" value="DedA-like"/>
</dbReference>
<feature type="transmembrane region" description="Helical" evidence="7">
    <location>
        <begin position="20"/>
        <end position="39"/>
    </location>
</feature>
<sequence>MLEYLSLLTDTEKLIHYGGLSILLIIITIETGFFFGFFLPGDPLLFTAGLLCGTKDLDVNLFILLISVTIAAFIGNVIGYSTGKYVGKKLFTKTNSIFFKQQHLETTRNFYNKYGGLSLVTGRFLPIVRTFAPIFAGIIEIPFWKFNGYNILGAFLWVWTLIPLGYFLGNQFPQLIEYIEYIIIGIVILTSIILIKAYHQLKPKTS</sequence>
<dbReference type="InterPro" id="IPR032816">
    <property type="entry name" value="VTT_dom"/>
</dbReference>
<proteinExistence type="inferred from homology"/>
<dbReference type="GO" id="GO:0005886">
    <property type="term" value="C:plasma membrane"/>
    <property type="evidence" value="ECO:0007669"/>
    <property type="project" value="UniProtKB-SubCell"/>
</dbReference>
<protein>
    <submittedName>
        <fullName evidence="9">VTT domain-containing protein</fullName>
    </submittedName>
</protein>
<gene>
    <name evidence="9" type="ORF">IPO85_09415</name>
</gene>
<evidence type="ECO:0000256" key="1">
    <source>
        <dbReference type="ARBA" id="ARBA00004651"/>
    </source>
</evidence>
<feature type="domain" description="VTT" evidence="8">
    <location>
        <begin position="39"/>
        <end position="166"/>
    </location>
</feature>
<evidence type="ECO:0000256" key="5">
    <source>
        <dbReference type="ARBA" id="ARBA00022989"/>
    </source>
</evidence>
<keyword evidence="3 7" id="KW-1003">Cell membrane</keyword>
<evidence type="ECO:0000256" key="3">
    <source>
        <dbReference type="ARBA" id="ARBA00022475"/>
    </source>
</evidence>
<evidence type="ECO:0000259" key="8">
    <source>
        <dbReference type="Pfam" id="PF09335"/>
    </source>
</evidence>
<feature type="transmembrane region" description="Helical" evidence="7">
    <location>
        <begin position="181"/>
        <end position="198"/>
    </location>
</feature>
<dbReference type="Pfam" id="PF09335">
    <property type="entry name" value="VTT_dom"/>
    <property type="match status" value="1"/>
</dbReference>
<dbReference type="EMBL" id="JADKFW010000005">
    <property type="protein sequence ID" value="MBK9717715.1"/>
    <property type="molecule type" value="Genomic_DNA"/>
</dbReference>
<dbReference type="PANTHER" id="PTHR30353">
    <property type="entry name" value="INNER MEMBRANE PROTEIN DEDA-RELATED"/>
    <property type="match status" value="1"/>
</dbReference>
<dbReference type="AlphaFoldDB" id="A0A9D7XEF4"/>
<evidence type="ECO:0000256" key="7">
    <source>
        <dbReference type="RuleBase" id="RU367016"/>
    </source>
</evidence>
<reference evidence="9 10" key="1">
    <citation type="submission" date="2020-10" db="EMBL/GenBank/DDBJ databases">
        <title>Connecting structure to function with the recovery of over 1000 high-quality activated sludge metagenome-assembled genomes encoding full-length rRNA genes using long-read sequencing.</title>
        <authorList>
            <person name="Singleton C.M."/>
            <person name="Petriglieri F."/>
            <person name="Kristensen J.M."/>
            <person name="Kirkegaard R.H."/>
            <person name="Michaelsen T.Y."/>
            <person name="Andersen M.H."/>
            <person name="Karst S.M."/>
            <person name="Dueholm M.S."/>
            <person name="Nielsen P.H."/>
            <person name="Albertsen M."/>
        </authorList>
    </citation>
    <scope>NUCLEOTIDE SEQUENCE [LARGE SCALE GENOMIC DNA]</scope>
    <source>
        <strain evidence="9">Ribe_18-Q3-R11-54_BAT3C.373</strain>
    </source>
</reference>
<feature type="transmembrane region" description="Helical" evidence="7">
    <location>
        <begin position="149"/>
        <end position="169"/>
    </location>
</feature>
<evidence type="ECO:0000313" key="10">
    <source>
        <dbReference type="Proteomes" id="UP000808349"/>
    </source>
</evidence>
<dbReference type="PANTHER" id="PTHR30353:SF0">
    <property type="entry name" value="TRANSMEMBRANE PROTEIN"/>
    <property type="match status" value="1"/>
</dbReference>
<comment type="subcellular location">
    <subcellularLocation>
        <location evidence="1 7">Cell membrane</location>
        <topology evidence="1 7">Multi-pass membrane protein</topology>
    </subcellularLocation>
</comment>
<keyword evidence="6 7" id="KW-0472">Membrane</keyword>